<keyword evidence="2" id="KW-0547">Nucleotide-binding</keyword>
<reference evidence="7" key="1">
    <citation type="journal article" date="2020" name="mSystems">
        <title>Genome- and Community-Level Interaction Insights into Carbon Utilization and Element Cycling Functions of Hydrothermarchaeota in Hydrothermal Sediment.</title>
        <authorList>
            <person name="Zhou Z."/>
            <person name="Liu Y."/>
            <person name="Xu W."/>
            <person name="Pan J."/>
            <person name="Luo Z.H."/>
            <person name="Li M."/>
        </authorList>
    </citation>
    <scope>NUCLEOTIDE SEQUENCE [LARGE SCALE GENOMIC DNA]</scope>
    <source>
        <strain evidence="6">SpSt-638</strain>
        <strain evidence="7">SpSt-648</strain>
    </source>
</reference>
<evidence type="ECO:0000256" key="3">
    <source>
        <dbReference type="ARBA" id="ARBA00022777"/>
    </source>
</evidence>
<dbReference type="AlphaFoldDB" id="A0A7C4NLK5"/>
<accession>A0A7C4NLK5</accession>
<name>A0A7C4NLK5_STAMA</name>
<gene>
    <name evidence="6" type="ORF">ENU09_04030</name>
    <name evidence="7" type="ORF">ENU20_02265</name>
</gene>
<dbReference type="GO" id="GO:0005525">
    <property type="term" value="F:GTP binding"/>
    <property type="evidence" value="ECO:0007669"/>
    <property type="project" value="UniProtKB-KW"/>
</dbReference>
<dbReference type="InterPro" id="IPR007164">
    <property type="entry name" value="GTP-dep_dephospho-CoA_kin"/>
</dbReference>
<keyword evidence="5" id="KW-0342">GTP-binding</keyword>
<evidence type="ECO:0000256" key="4">
    <source>
        <dbReference type="ARBA" id="ARBA00022993"/>
    </source>
</evidence>
<proteinExistence type="predicted"/>
<evidence type="ECO:0000313" key="6">
    <source>
        <dbReference type="EMBL" id="HGQ59862.1"/>
    </source>
</evidence>
<evidence type="ECO:0000256" key="1">
    <source>
        <dbReference type="ARBA" id="ARBA00022679"/>
    </source>
</evidence>
<evidence type="ECO:0000256" key="2">
    <source>
        <dbReference type="ARBA" id="ARBA00022741"/>
    </source>
</evidence>
<dbReference type="EMBL" id="DTBE01000103">
    <property type="protein sequence ID" value="HGQ59862.1"/>
    <property type="molecule type" value="Genomic_DNA"/>
</dbReference>
<comment type="caution">
    <text evidence="7">The sequence shown here is derived from an EMBL/GenBank/DDBJ whole genome shotgun (WGS) entry which is preliminary data.</text>
</comment>
<dbReference type="PANTHER" id="PTHR40732">
    <property type="entry name" value="UPF0218 PROTEIN TK1697"/>
    <property type="match status" value="1"/>
</dbReference>
<dbReference type="GO" id="GO:0016301">
    <property type="term" value="F:kinase activity"/>
    <property type="evidence" value="ECO:0007669"/>
    <property type="project" value="UniProtKB-KW"/>
</dbReference>
<keyword evidence="4" id="KW-0173">Coenzyme A biosynthesis</keyword>
<organism evidence="7">
    <name type="scientific">Staphylothermus marinus</name>
    <dbReference type="NCBI Taxonomy" id="2280"/>
    <lineage>
        <taxon>Archaea</taxon>
        <taxon>Thermoproteota</taxon>
        <taxon>Thermoprotei</taxon>
        <taxon>Desulfurococcales</taxon>
        <taxon>Desulfurococcaceae</taxon>
        <taxon>Staphylothermus</taxon>
    </lineage>
</organism>
<keyword evidence="1" id="KW-0808">Transferase</keyword>
<sequence>MASLKLPCLTLLPEYRLALSTPLSKLYVSYTGYVKGLEVQYSVGDVVSVNQNSRYKIVDWKTRRKEHVERMVRGDRLVLVNPPGSLSLNAFTMLKAKHYGLFEVVGEEDLLVLITGREGDVVYGQPGVGVVVLKKNPFYLSSLIKGFKPVVSVYEFE</sequence>
<dbReference type="EMBL" id="DTBP01000015">
    <property type="protein sequence ID" value="HGQ73885.1"/>
    <property type="molecule type" value="Genomic_DNA"/>
</dbReference>
<keyword evidence="3" id="KW-0418">Kinase</keyword>
<dbReference type="GO" id="GO:0015937">
    <property type="term" value="P:coenzyme A biosynthetic process"/>
    <property type="evidence" value="ECO:0007669"/>
    <property type="project" value="UniProtKB-KW"/>
</dbReference>
<dbReference type="Pfam" id="PF04019">
    <property type="entry name" value="DUF359"/>
    <property type="match status" value="1"/>
</dbReference>
<protein>
    <submittedName>
        <fullName evidence="7">DUF359 domain-containing protein</fullName>
    </submittedName>
</protein>
<dbReference type="PANTHER" id="PTHR40732:SF1">
    <property type="entry name" value="GTP-DEPENDENT DEPHOSPHO-COA KINASE"/>
    <property type="match status" value="1"/>
</dbReference>
<evidence type="ECO:0000313" key="7">
    <source>
        <dbReference type="EMBL" id="HGQ73885.1"/>
    </source>
</evidence>
<evidence type="ECO:0000256" key="5">
    <source>
        <dbReference type="ARBA" id="ARBA00023134"/>
    </source>
</evidence>